<name>M0IGD6_9EURY</name>
<protein>
    <recommendedName>
        <fullName evidence="3">SWIM-type domain-containing protein</fullName>
    </recommendedName>
</protein>
<sequence length="145" mass="15467">MRPDDLASLDFEAERDAETTSWQRAAPVGALIESTGPETHIVTLPDGADAHHVELVEDHGRFLGYCDGKGFEYNDGPCAHLCTVRQAAFVGLSDLNGRRITIPPLSSVRAGTDSAVATDGGRIEHIEAPPTGHDGHVFGRPEGQL</sequence>
<organism evidence="1 2">
    <name type="scientific">Haloferax mucosum ATCC BAA-1512</name>
    <dbReference type="NCBI Taxonomy" id="662479"/>
    <lineage>
        <taxon>Archaea</taxon>
        <taxon>Methanobacteriati</taxon>
        <taxon>Methanobacteriota</taxon>
        <taxon>Stenosarchaea group</taxon>
        <taxon>Halobacteria</taxon>
        <taxon>Halobacteriales</taxon>
        <taxon>Haloferacaceae</taxon>
        <taxon>Haloferax</taxon>
    </lineage>
</organism>
<keyword evidence="2" id="KW-1185">Reference proteome</keyword>
<dbReference type="RefSeq" id="WP_008319731.1">
    <property type="nucleotide sequence ID" value="NZ_AOLN01000011.1"/>
</dbReference>
<evidence type="ECO:0000313" key="2">
    <source>
        <dbReference type="Proteomes" id="UP000011550"/>
    </source>
</evidence>
<dbReference type="AlphaFoldDB" id="M0IGD6"/>
<comment type="caution">
    <text evidence="1">The sequence shown here is derived from an EMBL/GenBank/DDBJ whole genome shotgun (WGS) entry which is preliminary data.</text>
</comment>
<dbReference type="Proteomes" id="UP000011550">
    <property type="component" value="Unassembled WGS sequence"/>
</dbReference>
<evidence type="ECO:0000313" key="1">
    <source>
        <dbReference type="EMBL" id="ELZ94913.1"/>
    </source>
</evidence>
<gene>
    <name evidence="1" type="ORF">C440_07552</name>
</gene>
<accession>M0IGD6</accession>
<dbReference type="PATRIC" id="fig|662479.7.peg.1530"/>
<dbReference type="OrthoDB" id="284145at2157"/>
<evidence type="ECO:0008006" key="3">
    <source>
        <dbReference type="Google" id="ProtNLM"/>
    </source>
</evidence>
<proteinExistence type="predicted"/>
<dbReference type="EMBL" id="AOLN01000011">
    <property type="protein sequence ID" value="ELZ94913.1"/>
    <property type="molecule type" value="Genomic_DNA"/>
</dbReference>
<reference evidence="1 2" key="1">
    <citation type="journal article" date="2014" name="PLoS Genet.">
        <title>Phylogenetically driven sequencing of extremely halophilic archaea reveals strategies for static and dynamic osmo-response.</title>
        <authorList>
            <person name="Becker E.A."/>
            <person name="Seitzer P.M."/>
            <person name="Tritt A."/>
            <person name="Larsen D."/>
            <person name="Krusor M."/>
            <person name="Yao A.I."/>
            <person name="Wu D."/>
            <person name="Madern D."/>
            <person name="Eisen J.A."/>
            <person name="Darling A.E."/>
            <person name="Facciotti M.T."/>
        </authorList>
    </citation>
    <scope>NUCLEOTIDE SEQUENCE [LARGE SCALE GENOMIC DNA]</scope>
    <source>
        <strain evidence="1 2">ATCC BAA-1512</strain>
    </source>
</reference>